<feature type="transmembrane region" description="Helical" evidence="1">
    <location>
        <begin position="50"/>
        <end position="69"/>
    </location>
</feature>
<evidence type="ECO:0000256" key="1">
    <source>
        <dbReference type="SAM" id="Phobius"/>
    </source>
</evidence>
<dbReference type="Proteomes" id="UP000433652">
    <property type="component" value="Unassembled WGS sequence"/>
</dbReference>
<evidence type="ECO:0000313" key="2">
    <source>
        <dbReference type="EMBL" id="MXO60409.1"/>
    </source>
</evidence>
<organism evidence="2 3">
    <name type="scientific">Croceibacterium salegens</name>
    <dbReference type="NCBI Taxonomy" id="1737568"/>
    <lineage>
        <taxon>Bacteria</taxon>
        <taxon>Pseudomonadati</taxon>
        <taxon>Pseudomonadota</taxon>
        <taxon>Alphaproteobacteria</taxon>
        <taxon>Sphingomonadales</taxon>
        <taxon>Erythrobacteraceae</taxon>
        <taxon>Croceibacterium</taxon>
    </lineage>
</organism>
<comment type="caution">
    <text evidence="2">The sequence shown here is derived from an EMBL/GenBank/DDBJ whole genome shotgun (WGS) entry which is preliminary data.</text>
</comment>
<keyword evidence="1" id="KW-0812">Transmembrane</keyword>
<proteinExistence type="predicted"/>
<keyword evidence="1" id="KW-1133">Transmembrane helix</keyword>
<feature type="transmembrane region" description="Helical" evidence="1">
    <location>
        <begin position="90"/>
        <end position="110"/>
    </location>
</feature>
<keyword evidence="1" id="KW-0472">Membrane</keyword>
<gene>
    <name evidence="2" type="ORF">GRI89_12765</name>
</gene>
<name>A0A6I4SYG7_9SPHN</name>
<feature type="transmembrane region" description="Helical" evidence="1">
    <location>
        <begin position="25"/>
        <end position="44"/>
    </location>
</feature>
<sequence>MIMQPTDSVTCANGLRKKDVRNARVTNLWCLAWALTFVATTYAVKRFEPAPLFAAVAVALQLAIGIGAVRSYRHFLREADELTRKIHLEALGVGGAAAMAVGTTSIVLGPSGISPIWGLALTLTALCCGFSFGVARATLKLNA</sequence>
<dbReference type="AlphaFoldDB" id="A0A6I4SYG7"/>
<accession>A0A6I4SYG7</accession>
<reference evidence="2 3" key="1">
    <citation type="submission" date="2019-12" db="EMBL/GenBank/DDBJ databases">
        <title>Genomic-based taxomic classification of the family Erythrobacteraceae.</title>
        <authorList>
            <person name="Xu L."/>
        </authorList>
    </citation>
    <scope>NUCLEOTIDE SEQUENCE [LARGE SCALE GENOMIC DNA]</scope>
    <source>
        <strain evidence="2 3">MCCC 1K01500</strain>
    </source>
</reference>
<feature type="transmembrane region" description="Helical" evidence="1">
    <location>
        <begin position="116"/>
        <end position="139"/>
    </location>
</feature>
<dbReference type="RefSeq" id="WP_159796213.1">
    <property type="nucleotide sequence ID" value="NZ_WTYM01000052.1"/>
</dbReference>
<keyword evidence="3" id="KW-1185">Reference proteome</keyword>
<protein>
    <submittedName>
        <fullName evidence="2">Uncharacterized protein</fullName>
    </submittedName>
</protein>
<dbReference type="EMBL" id="WTYM01000052">
    <property type="protein sequence ID" value="MXO60409.1"/>
    <property type="molecule type" value="Genomic_DNA"/>
</dbReference>
<evidence type="ECO:0000313" key="3">
    <source>
        <dbReference type="Proteomes" id="UP000433652"/>
    </source>
</evidence>
<dbReference type="OrthoDB" id="1551090at2"/>